<gene>
    <name evidence="3" type="ORF">ABK905_19815</name>
</gene>
<proteinExistence type="predicted"/>
<reference evidence="3" key="1">
    <citation type="submission" date="2024-06" db="EMBL/GenBank/DDBJ databases">
        <authorList>
            <person name="Coelho C."/>
            <person name="Bento M."/>
            <person name="Garcia E."/>
            <person name="Camelo A."/>
            <person name="Brandao I."/>
            <person name="Espirito Santo C."/>
            <person name="Trovao J."/>
            <person name="Verissimo A."/>
            <person name="Costa J."/>
            <person name="Tiago I."/>
        </authorList>
    </citation>
    <scope>NUCLEOTIDE SEQUENCE</scope>
    <source>
        <strain evidence="3">KWT182</strain>
    </source>
</reference>
<dbReference type="Pfam" id="PF13942">
    <property type="entry name" value="Lipoprotein_20"/>
    <property type="match status" value="1"/>
</dbReference>
<evidence type="ECO:0000256" key="1">
    <source>
        <dbReference type="SAM" id="Coils"/>
    </source>
</evidence>
<dbReference type="InterPro" id="IPR025262">
    <property type="entry name" value="QseG"/>
</dbReference>
<protein>
    <recommendedName>
        <fullName evidence="4">Alpha helix protein</fullName>
    </recommendedName>
</protein>
<organism evidence="3">
    <name type="scientific">Acerihabitans sp. KWT182</name>
    <dbReference type="NCBI Taxonomy" id="3157919"/>
    <lineage>
        <taxon>Bacteria</taxon>
        <taxon>Pseudomonadati</taxon>
        <taxon>Pseudomonadota</taxon>
        <taxon>Gammaproteobacteria</taxon>
        <taxon>Enterobacterales</taxon>
        <taxon>Pectobacteriaceae</taxon>
        <taxon>Acerihabitans</taxon>
    </lineage>
</organism>
<evidence type="ECO:0000256" key="2">
    <source>
        <dbReference type="SAM" id="MobiDB-lite"/>
    </source>
</evidence>
<feature type="coiled-coil region" evidence="1">
    <location>
        <begin position="58"/>
        <end position="92"/>
    </location>
</feature>
<accession>A0AAU7Q770</accession>
<dbReference type="AlphaFoldDB" id="A0AAU7Q770"/>
<name>A0AAU7Q770_9GAMM</name>
<sequence length="137" mass="15244">MLNAANISVVERRRAYQRLLGFRSEFPPSVYPIFKMWRQQQALRLILADERSSNQRQLEADAAQIDQMRQQQAELQSKLDITTRKLENLTEIERRLSARKQGMSDSGDNDVGDGSASDAPASGGPAAVDKTAPAAKQ</sequence>
<dbReference type="EMBL" id="CP157947">
    <property type="protein sequence ID" value="XBS68803.1"/>
    <property type="molecule type" value="Genomic_DNA"/>
</dbReference>
<evidence type="ECO:0008006" key="4">
    <source>
        <dbReference type="Google" id="ProtNLM"/>
    </source>
</evidence>
<feature type="compositionally biased region" description="Low complexity" evidence="2">
    <location>
        <begin position="112"/>
        <end position="129"/>
    </location>
</feature>
<keyword evidence="1" id="KW-0175">Coiled coil</keyword>
<feature type="region of interest" description="Disordered" evidence="2">
    <location>
        <begin position="96"/>
        <end position="137"/>
    </location>
</feature>
<evidence type="ECO:0000313" key="3">
    <source>
        <dbReference type="EMBL" id="XBS68803.1"/>
    </source>
</evidence>